<evidence type="ECO:0000313" key="3">
    <source>
        <dbReference type="Proteomes" id="UP000013085"/>
    </source>
</evidence>
<gene>
    <name evidence="2" type="ORF">HMPREF1090_01883</name>
</gene>
<evidence type="ECO:0000313" key="2">
    <source>
        <dbReference type="EMBL" id="ENZ17293.1"/>
    </source>
</evidence>
<dbReference type="PATRIC" id="fig|999408.3.peg.2024"/>
<keyword evidence="1" id="KW-1133">Transmembrane helix</keyword>
<feature type="transmembrane region" description="Helical" evidence="1">
    <location>
        <begin position="12"/>
        <end position="30"/>
    </location>
</feature>
<reference evidence="2 3" key="1">
    <citation type="submission" date="2013-01" db="EMBL/GenBank/DDBJ databases">
        <title>The Genome Sequence of Clostridium clostridioforme 90A8.</title>
        <authorList>
            <consortium name="The Broad Institute Genome Sequencing Platform"/>
            <person name="Earl A."/>
            <person name="Ward D."/>
            <person name="Feldgarden M."/>
            <person name="Gevers D."/>
            <person name="Courvalin P."/>
            <person name="Lambert T."/>
            <person name="Walker B."/>
            <person name="Young S.K."/>
            <person name="Zeng Q."/>
            <person name="Gargeya S."/>
            <person name="Fitzgerald M."/>
            <person name="Haas B."/>
            <person name="Abouelleil A."/>
            <person name="Alvarado L."/>
            <person name="Arachchi H.M."/>
            <person name="Berlin A.M."/>
            <person name="Chapman S.B."/>
            <person name="Dewar J."/>
            <person name="Goldberg J."/>
            <person name="Griggs A."/>
            <person name="Gujja S."/>
            <person name="Hansen M."/>
            <person name="Howarth C."/>
            <person name="Imamovic A."/>
            <person name="Larimer J."/>
            <person name="McCowan C."/>
            <person name="Murphy C."/>
            <person name="Neiman D."/>
            <person name="Pearson M."/>
            <person name="Priest M."/>
            <person name="Roberts A."/>
            <person name="Saif S."/>
            <person name="Shea T."/>
            <person name="Sisk P."/>
            <person name="Sykes S."/>
            <person name="Wortman J."/>
            <person name="Nusbaum C."/>
            <person name="Birren B."/>
        </authorList>
    </citation>
    <scope>NUCLEOTIDE SEQUENCE [LARGE SCALE GENOMIC DNA]</scope>
    <source>
        <strain evidence="2 3">90A8</strain>
    </source>
</reference>
<dbReference type="EMBL" id="AGYR01000016">
    <property type="protein sequence ID" value="ENZ17293.1"/>
    <property type="molecule type" value="Genomic_DNA"/>
</dbReference>
<keyword evidence="1" id="KW-0472">Membrane</keyword>
<sequence length="31" mass="3577">MKEELWSDMTGLGIMFLVMMGAVALRAYIWL</sequence>
<organism evidence="2 3">
    <name type="scientific">[Clostridium] clostridioforme 90A8</name>
    <dbReference type="NCBI Taxonomy" id="999408"/>
    <lineage>
        <taxon>Bacteria</taxon>
        <taxon>Bacillati</taxon>
        <taxon>Bacillota</taxon>
        <taxon>Clostridia</taxon>
        <taxon>Lachnospirales</taxon>
        <taxon>Lachnospiraceae</taxon>
        <taxon>Enterocloster</taxon>
    </lineage>
</organism>
<proteinExistence type="predicted"/>
<protein>
    <submittedName>
        <fullName evidence="2">Uncharacterized protein</fullName>
    </submittedName>
</protein>
<dbReference type="Proteomes" id="UP000013085">
    <property type="component" value="Unassembled WGS sequence"/>
</dbReference>
<evidence type="ECO:0000256" key="1">
    <source>
        <dbReference type="SAM" id="Phobius"/>
    </source>
</evidence>
<comment type="caution">
    <text evidence="2">The sequence shown here is derived from an EMBL/GenBank/DDBJ whole genome shotgun (WGS) entry which is preliminary data.</text>
</comment>
<dbReference type="AlphaFoldDB" id="A0A0E2HQK6"/>
<keyword evidence="1" id="KW-0812">Transmembrane</keyword>
<accession>A0A0E2HQK6</accession>
<name>A0A0E2HQK6_9FIRM</name>
<dbReference type="HOGENOM" id="CLU_3395859_0_0_9"/>